<keyword evidence="2" id="KW-0813">Transport</keyword>
<evidence type="ECO:0000313" key="9">
    <source>
        <dbReference type="Proteomes" id="UP001335665"/>
    </source>
</evidence>
<evidence type="ECO:0000256" key="4">
    <source>
        <dbReference type="ARBA" id="ARBA00022692"/>
    </source>
</evidence>
<feature type="transmembrane region" description="Helical" evidence="7">
    <location>
        <begin position="168"/>
        <end position="190"/>
    </location>
</feature>
<feature type="transmembrane region" description="Helical" evidence="7">
    <location>
        <begin position="221"/>
        <end position="240"/>
    </location>
</feature>
<dbReference type="EMBL" id="JAQSFA010000014">
    <property type="protein sequence ID" value="MEE6701440.1"/>
    <property type="molecule type" value="Genomic_DNA"/>
</dbReference>
<evidence type="ECO:0000256" key="5">
    <source>
        <dbReference type="ARBA" id="ARBA00022989"/>
    </source>
</evidence>
<keyword evidence="6 7" id="KW-0472">Membrane</keyword>
<feature type="transmembrane region" description="Helical" evidence="7">
    <location>
        <begin position="320"/>
        <end position="342"/>
    </location>
</feature>
<dbReference type="InterPro" id="IPR004776">
    <property type="entry name" value="Mem_transp_PIN-like"/>
</dbReference>
<keyword evidence="5 7" id="KW-1133">Transmembrane helix</keyword>
<evidence type="ECO:0000256" key="1">
    <source>
        <dbReference type="ARBA" id="ARBA00004141"/>
    </source>
</evidence>
<dbReference type="Pfam" id="PF03547">
    <property type="entry name" value="Mem_trans"/>
    <property type="match status" value="1"/>
</dbReference>
<feature type="transmembrane region" description="Helical" evidence="7">
    <location>
        <begin position="47"/>
        <end position="65"/>
    </location>
</feature>
<protein>
    <submittedName>
        <fullName evidence="8">AEC family transporter</fullName>
    </submittedName>
</protein>
<proteinExistence type="predicted"/>
<keyword evidence="9" id="KW-1185">Reference proteome</keyword>
<feature type="transmembrane region" description="Helical" evidence="7">
    <location>
        <begin position="77"/>
        <end position="98"/>
    </location>
</feature>
<accession>A0ABU7STP3</accession>
<dbReference type="PANTHER" id="PTHR36838">
    <property type="entry name" value="AUXIN EFFLUX CARRIER FAMILY PROTEIN"/>
    <property type="match status" value="1"/>
</dbReference>
<evidence type="ECO:0000256" key="3">
    <source>
        <dbReference type="ARBA" id="ARBA00022475"/>
    </source>
</evidence>
<comment type="caution">
    <text evidence="8">The sequence shown here is derived from an EMBL/GenBank/DDBJ whole genome shotgun (WGS) entry which is preliminary data.</text>
</comment>
<comment type="subcellular location">
    <subcellularLocation>
        <location evidence="1">Membrane</location>
        <topology evidence="1">Multi-pass membrane protein</topology>
    </subcellularLocation>
</comment>
<sequence length="346" mass="38041">MDIWRELLRVLADTRVSGIIVSVVLITGLGYVLTAGRVFSDRFEKEISRLVLVAAVPALSFNSFMQPLDIRALLQGMTLIAWGFVLYAVLLVISPLAYWRVSSADQRRILGIITTFGSTTVFGIPIVGAVYGARGVIYASLFNIAYRILLYTYVYIRMSKQQVTLRQMMKILVNPIVVATLLGLGCWLFQPLTPHVIVGQHLVAFYRIDQTAPWLYQPLQYLASLAAPLSWLLVGCALGSRLSPTEILTDRLAWYYGALKSFMVPAVCLSSVEACQLVGIGQVSLTGIAAIALLMCSPTSTIPVVYSVNYHQYPLMTAKCSIVSNITSIMALPVWLVVLNLIRVGG</sequence>
<feature type="transmembrane region" description="Helical" evidence="7">
    <location>
        <begin position="284"/>
        <end position="308"/>
    </location>
</feature>
<evidence type="ECO:0000256" key="6">
    <source>
        <dbReference type="ARBA" id="ARBA00023136"/>
    </source>
</evidence>
<gene>
    <name evidence="8" type="ORF">PS396_06480</name>
</gene>
<dbReference type="Proteomes" id="UP001335665">
    <property type="component" value="Unassembled WGS sequence"/>
</dbReference>
<reference evidence="8 9" key="1">
    <citation type="submission" date="2023-02" db="EMBL/GenBank/DDBJ databases">
        <title>The predominant lactic acid bacteria and yeasts involved in the spontaneous fermentation of millet during the production of the traditional porridge Hausa koko in Ghana.</title>
        <authorList>
            <person name="Atter A."/>
            <person name="Diaz M."/>
        </authorList>
    </citation>
    <scope>NUCLEOTIDE SEQUENCE [LARGE SCALE GENOMIC DNA]</scope>
    <source>
        <strain evidence="8 9">FI11552</strain>
    </source>
</reference>
<dbReference type="RefSeq" id="WP_331191873.1">
    <property type="nucleotide sequence ID" value="NZ_JAQSEN010000012.1"/>
</dbReference>
<feature type="transmembrane region" description="Helical" evidence="7">
    <location>
        <begin position="16"/>
        <end position="35"/>
    </location>
</feature>
<feature type="transmembrane region" description="Helical" evidence="7">
    <location>
        <begin position="137"/>
        <end position="156"/>
    </location>
</feature>
<feature type="transmembrane region" description="Helical" evidence="7">
    <location>
        <begin position="252"/>
        <end position="272"/>
    </location>
</feature>
<evidence type="ECO:0000313" key="8">
    <source>
        <dbReference type="EMBL" id="MEE6701440.1"/>
    </source>
</evidence>
<feature type="transmembrane region" description="Helical" evidence="7">
    <location>
        <begin position="110"/>
        <end position="131"/>
    </location>
</feature>
<dbReference type="PANTHER" id="PTHR36838:SF1">
    <property type="entry name" value="SLR1864 PROTEIN"/>
    <property type="match status" value="1"/>
</dbReference>
<keyword evidence="4 7" id="KW-0812">Transmembrane</keyword>
<evidence type="ECO:0000256" key="2">
    <source>
        <dbReference type="ARBA" id="ARBA00022448"/>
    </source>
</evidence>
<keyword evidence="3" id="KW-1003">Cell membrane</keyword>
<name>A0ABU7STP3_9LACO</name>
<evidence type="ECO:0000256" key="7">
    <source>
        <dbReference type="SAM" id="Phobius"/>
    </source>
</evidence>
<organism evidence="8 9">
    <name type="scientific">Limosilactobacillus pontis</name>
    <dbReference type="NCBI Taxonomy" id="35787"/>
    <lineage>
        <taxon>Bacteria</taxon>
        <taxon>Bacillati</taxon>
        <taxon>Bacillota</taxon>
        <taxon>Bacilli</taxon>
        <taxon>Lactobacillales</taxon>
        <taxon>Lactobacillaceae</taxon>
        <taxon>Limosilactobacillus</taxon>
    </lineage>
</organism>